<dbReference type="EMBL" id="BDGU01000084">
    <property type="protein sequence ID" value="GAW02122.1"/>
    <property type="molecule type" value="Genomic_DNA"/>
</dbReference>
<dbReference type="AlphaFoldDB" id="A0A1Q3E4E9"/>
<protein>
    <submittedName>
        <fullName evidence="1">Uncharacterized protein</fullName>
    </submittedName>
</protein>
<keyword evidence="2" id="KW-1185">Reference proteome</keyword>
<evidence type="ECO:0000313" key="1">
    <source>
        <dbReference type="EMBL" id="GAW02122.1"/>
    </source>
</evidence>
<gene>
    <name evidence="1" type="ORF">LENED_003755</name>
</gene>
<comment type="caution">
    <text evidence="1">The sequence shown here is derived from an EMBL/GenBank/DDBJ whole genome shotgun (WGS) entry which is preliminary data.</text>
</comment>
<reference evidence="1 2" key="2">
    <citation type="submission" date="2017-02" db="EMBL/GenBank/DDBJ databases">
        <title>A genome survey and senescence transcriptome analysis in Lentinula edodes.</title>
        <authorList>
            <person name="Sakamoto Y."/>
            <person name="Nakade K."/>
            <person name="Sato S."/>
            <person name="Yoshida Y."/>
            <person name="Miyazaki K."/>
            <person name="Natsume S."/>
            <person name="Konno N."/>
        </authorList>
    </citation>
    <scope>NUCLEOTIDE SEQUENCE [LARGE SCALE GENOMIC DNA]</scope>
    <source>
        <strain evidence="1 2">NBRC 111202</strain>
    </source>
</reference>
<dbReference type="Proteomes" id="UP000188533">
    <property type="component" value="Unassembled WGS sequence"/>
</dbReference>
<organism evidence="1 2">
    <name type="scientific">Lentinula edodes</name>
    <name type="common">Shiitake mushroom</name>
    <name type="synonym">Lentinus edodes</name>
    <dbReference type="NCBI Taxonomy" id="5353"/>
    <lineage>
        <taxon>Eukaryota</taxon>
        <taxon>Fungi</taxon>
        <taxon>Dikarya</taxon>
        <taxon>Basidiomycota</taxon>
        <taxon>Agaricomycotina</taxon>
        <taxon>Agaricomycetes</taxon>
        <taxon>Agaricomycetidae</taxon>
        <taxon>Agaricales</taxon>
        <taxon>Marasmiineae</taxon>
        <taxon>Omphalotaceae</taxon>
        <taxon>Lentinula</taxon>
    </lineage>
</organism>
<sequence>MEHRVAEGNEMITTLSEGAIVTYEYDHNDNVSLALAYDSIRINRPLPLPPPARIHRYDESTKRIKYK</sequence>
<name>A0A1Q3E4E9_LENED</name>
<accession>A0A1Q3E4E9</accession>
<proteinExistence type="predicted"/>
<reference evidence="1 2" key="1">
    <citation type="submission" date="2016-08" db="EMBL/GenBank/DDBJ databases">
        <authorList>
            <consortium name="Lentinula edodes genome sequencing consortium"/>
            <person name="Sakamoto Y."/>
            <person name="Nakade K."/>
            <person name="Sato S."/>
            <person name="Yoshida Y."/>
            <person name="Miyazaki K."/>
            <person name="Natsume S."/>
            <person name="Konno N."/>
        </authorList>
    </citation>
    <scope>NUCLEOTIDE SEQUENCE [LARGE SCALE GENOMIC DNA]</scope>
    <source>
        <strain evidence="1 2">NBRC 111202</strain>
    </source>
</reference>
<evidence type="ECO:0000313" key="2">
    <source>
        <dbReference type="Proteomes" id="UP000188533"/>
    </source>
</evidence>